<evidence type="ECO:0000313" key="2">
    <source>
        <dbReference type="EMBL" id="SCW34587.1"/>
    </source>
</evidence>
<keyword evidence="1" id="KW-0472">Membrane</keyword>
<keyword evidence="3" id="KW-1185">Reference proteome</keyword>
<evidence type="ECO:0000256" key="1">
    <source>
        <dbReference type="SAM" id="Phobius"/>
    </source>
</evidence>
<keyword evidence="1" id="KW-0812">Transmembrane</keyword>
<name>A0A1G4PQQ3_9HYPH</name>
<accession>A0A1G4PQQ3</accession>
<dbReference type="AlphaFoldDB" id="A0A1G4PQQ3"/>
<sequence length="119" mass="12565">MPDKTMPNRTFVAAPRAGDVLATRHTAGRRLRRAAMEAGVVLSLTVAIVAVLCLFGLQRASAFEVVHGAASEERLAIGAVLLAAFVGLCGLTTFMLRSTLQTSGALSASEPRGSRQRRD</sequence>
<dbReference type="Proteomes" id="UP000198889">
    <property type="component" value="Unassembled WGS sequence"/>
</dbReference>
<keyword evidence="1" id="KW-1133">Transmembrane helix</keyword>
<dbReference type="STRING" id="177413.SAMN05660859_0712"/>
<dbReference type="EMBL" id="FMTP01000001">
    <property type="protein sequence ID" value="SCW34587.1"/>
    <property type="molecule type" value="Genomic_DNA"/>
</dbReference>
<dbReference type="RefSeq" id="WP_091436153.1">
    <property type="nucleotide sequence ID" value="NZ_FMTP01000001.1"/>
</dbReference>
<proteinExistence type="predicted"/>
<feature type="transmembrane region" description="Helical" evidence="1">
    <location>
        <begin position="77"/>
        <end position="96"/>
    </location>
</feature>
<evidence type="ECO:0000313" key="3">
    <source>
        <dbReference type="Proteomes" id="UP000198889"/>
    </source>
</evidence>
<organism evidence="2 3">
    <name type="scientific">Ancylobacter rudongensis</name>
    <dbReference type="NCBI Taxonomy" id="177413"/>
    <lineage>
        <taxon>Bacteria</taxon>
        <taxon>Pseudomonadati</taxon>
        <taxon>Pseudomonadota</taxon>
        <taxon>Alphaproteobacteria</taxon>
        <taxon>Hyphomicrobiales</taxon>
        <taxon>Xanthobacteraceae</taxon>
        <taxon>Ancylobacter</taxon>
    </lineage>
</organism>
<feature type="transmembrane region" description="Helical" evidence="1">
    <location>
        <begin position="34"/>
        <end position="57"/>
    </location>
</feature>
<protein>
    <submittedName>
        <fullName evidence="2">Uncharacterized protein</fullName>
    </submittedName>
</protein>
<reference evidence="3" key="1">
    <citation type="submission" date="2016-10" db="EMBL/GenBank/DDBJ databases">
        <authorList>
            <person name="Varghese N."/>
            <person name="Submissions S."/>
        </authorList>
    </citation>
    <scope>NUCLEOTIDE SEQUENCE [LARGE SCALE GENOMIC DNA]</scope>
    <source>
        <strain evidence="3">CGMCC 1.1761</strain>
    </source>
</reference>
<gene>
    <name evidence="2" type="ORF">SAMN05660859_0712</name>
</gene>